<dbReference type="PANTHER" id="PTHR11472">
    <property type="entry name" value="DNA REPAIR DEAD HELICASE RAD3/XP-D SUBFAMILY MEMBER"/>
    <property type="match status" value="1"/>
</dbReference>
<name>A0ABT8GR13_9BACL</name>
<dbReference type="Proteomes" id="UP001172743">
    <property type="component" value="Unassembled WGS sequence"/>
</dbReference>
<organism evidence="8 9">
    <name type="scientific">Ureibacillus aquaedulcis</name>
    <dbReference type="NCBI Taxonomy" id="3058421"/>
    <lineage>
        <taxon>Bacteria</taxon>
        <taxon>Bacillati</taxon>
        <taxon>Bacillota</taxon>
        <taxon>Bacilli</taxon>
        <taxon>Bacillales</taxon>
        <taxon>Caryophanaceae</taxon>
        <taxon>Ureibacillus</taxon>
    </lineage>
</organism>
<dbReference type="NCBIfam" id="TIGR01407">
    <property type="entry name" value="dinG_rel"/>
    <property type="match status" value="1"/>
</dbReference>
<protein>
    <recommendedName>
        <fullName evidence="5 6">3'-5' exonuclease DinG</fullName>
        <ecNumber evidence="5 6">3.1.-.-</ecNumber>
    </recommendedName>
</protein>
<dbReference type="GO" id="GO:0003678">
    <property type="term" value="F:DNA helicase activity"/>
    <property type="evidence" value="ECO:0007669"/>
    <property type="project" value="UniProtKB-EC"/>
</dbReference>
<dbReference type="EMBL" id="JAUHTQ010000006">
    <property type="protein sequence ID" value="MDN4493840.1"/>
    <property type="molecule type" value="Genomic_DNA"/>
</dbReference>
<dbReference type="EC" id="3.1.-.-" evidence="5 6"/>
<dbReference type="InterPro" id="IPR045028">
    <property type="entry name" value="DinG/Rad3-like"/>
</dbReference>
<dbReference type="InterPro" id="IPR014013">
    <property type="entry name" value="Helic_SF1/SF2_ATP-bd_DinG/Rad3"/>
</dbReference>
<reference evidence="8" key="1">
    <citation type="submission" date="2023-07" db="EMBL/GenBank/DDBJ databases">
        <title>Ureibacillus sp. isolated from freshwater well.</title>
        <authorList>
            <person name="Kirdat K."/>
            <person name="Bhatt A."/>
            <person name="Teware R."/>
            <person name="Bhavsar Y."/>
            <person name="Yadav A."/>
        </authorList>
    </citation>
    <scope>NUCLEOTIDE SEQUENCE</scope>
    <source>
        <strain evidence="8">BA0131</strain>
    </source>
</reference>
<keyword evidence="4 5" id="KW-0067">ATP-binding</keyword>
<keyword evidence="2 5" id="KW-0547">Nucleotide-binding</keyword>
<dbReference type="Gene3D" id="3.40.50.300">
    <property type="entry name" value="P-loop containing nucleotide triphosphate hydrolases"/>
    <property type="match status" value="2"/>
</dbReference>
<dbReference type="CDD" id="cd06127">
    <property type="entry name" value="DEDDh"/>
    <property type="match status" value="1"/>
</dbReference>
<dbReference type="InterPro" id="IPR027417">
    <property type="entry name" value="P-loop_NTPase"/>
</dbReference>
<comment type="similarity">
    <text evidence="5 6">Belongs to the helicase family. DinG subfamily. Type 2 sub-subfamily.</text>
</comment>
<dbReference type="SUPFAM" id="SSF53098">
    <property type="entry name" value="Ribonuclease H-like"/>
    <property type="match status" value="1"/>
</dbReference>
<keyword evidence="9" id="KW-1185">Reference proteome</keyword>
<evidence type="ECO:0000256" key="3">
    <source>
        <dbReference type="ARBA" id="ARBA00022801"/>
    </source>
</evidence>
<comment type="function">
    <text evidence="5 6">3'-5' exonuclease.</text>
</comment>
<evidence type="ECO:0000256" key="1">
    <source>
        <dbReference type="ARBA" id="ARBA00022722"/>
    </source>
</evidence>
<dbReference type="NCBIfam" id="NF005981">
    <property type="entry name" value="PRK08074.1"/>
    <property type="match status" value="1"/>
</dbReference>
<feature type="binding site" evidence="5">
    <location>
        <begin position="283"/>
        <end position="290"/>
    </location>
    <ligand>
        <name>ATP</name>
        <dbReference type="ChEBI" id="CHEBI:30616"/>
    </ligand>
</feature>
<dbReference type="Pfam" id="PF13307">
    <property type="entry name" value="Helicase_C_2"/>
    <property type="match status" value="1"/>
</dbReference>
<evidence type="ECO:0000256" key="4">
    <source>
        <dbReference type="ARBA" id="ARBA00022840"/>
    </source>
</evidence>
<dbReference type="Pfam" id="PF04851">
    <property type="entry name" value="ResIII"/>
    <property type="match status" value="1"/>
</dbReference>
<dbReference type="Pfam" id="PF00929">
    <property type="entry name" value="RNase_T"/>
    <property type="match status" value="1"/>
</dbReference>
<evidence type="ECO:0000256" key="2">
    <source>
        <dbReference type="ARBA" id="ARBA00022741"/>
    </source>
</evidence>
<dbReference type="SUPFAM" id="SSF52540">
    <property type="entry name" value="P-loop containing nucleoside triphosphate hydrolases"/>
    <property type="match status" value="1"/>
</dbReference>
<dbReference type="PANTHER" id="PTHR11472:SF34">
    <property type="entry name" value="REGULATOR OF TELOMERE ELONGATION HELICASE 1"/>
    <property type="match status" value="1"/>
</dbReference>
<dbReference type="Gene3D" id="3.30.420.10">
    <property type="entry name" value="Ribonuclease H-like superfamily/Ribonuclease H"/>
    <property type="match status" value="1"/>
</dbReference>
<feature type="domain" description="Helicase ATP-binding" evidence="7">
    <location>
        <begin position="248"/>
        <end position="521"/>
    </location>
</feature>
<keyword evidence="5 6" id="KW-0269">Exonuclease</keyword>
<dbReference type="InterPro" id="IPR006555">
    <property type="entry name" value="ATP-dep_Helicase_C"/>
</dbReference>
<keyword evidence="1 5" id="KW-0540">Nuclease</keyword>
<dbReference type="SMART" id="SM00479">
    <property type="entry name" value="EXOIII"/>
    <property type="match status" value="1"/>
</dbReference>
<comment type="caution">
    <text evidence="8">The sequence shown here is derived from an EMBL/GenBank/DDBJ whole genome shotgun (WGS) entry which is preliminary data.</text>
</comment>
<gene>
    <name evidence="5 6 8" type="primary">dinG</name>
    <name evidence="8" type="ORF">QYB95_09860</name>
</gene>
<sequence>MVESQKYAIVDIETTGHSQANGDRMIQIAIVIMEDWCIKKTYTSFIHPGKSIPLFIQDLTNITDIDVQDASPFEAHADYIYELLQDAVFVAHNTDFDLSFLQGEFRRVGLPNWNGKKIDTVELAKILFPSSLSYKLGDLAAELNIPLNNAHRADDDAKACALLLKECWEELLSLPQVTLEQMHKKSFRLKSNISQLFFEALQIKRRKMAKEDDYVYYNKLALKKPAQSAIDVQEGMVYPRTSAEKVGLFQRAMDRFEERQGQFEMMDVIWENLNDKSEVLIEASTGIGKTIGYLLPSVLYAKQNNRKVCISTYTTNLLEQLLNNEIPKIEKIIGRPINVTLLKGKKNYVDVALFEQLMKSQDLSYDETLTILQVLVWLSKTQTGDLSELNCSGGGQLFIDKIRKNSESSGKKHAFDYYDRAIQESAEADLIITNHSMLLADLVRHEPIFDEIDGWIIDEAHQFVQAAEQREQAIFTFTNWKYLFGRIGLSTDQELFSTFQKIAVKKQRIPLKAFHQLEKVYIGMVELFDKSMQDIVFQMKTVAKTTKSNPKRIAFFQELELNRGLLVDFSKAMQHWIDLADSMSTLFKKDIEQIAPEHNLVLEQWDFFVREYKMKLSEWDEIFIELDDDYTTWIEIDQRNLPGSIRVLKKPISISATMEQLFNPIREKAAVIWTSGTLTVPNNERFIAKQLGIKENVPLKMLQAPKQYYKGAKAFIVNDMPDIQSVSQSEYIESVALAITQIVRSTEGRCFVLFTAQDMLRKTVELIQESGLLDDYMIFAQGVTNGSRMRLLKAFQKFSHSVLFGTNSFWEGVDVPGDGLSSVVVVRLPFSAPEEPTFKAKSAVLQQQGKNAFSELSLPEAILRFKQGFGRLIRSSEDKGIFVVLDRRIETKSYGTEFLRALPQISVTKLPLQDMVLEVEHWYNNKHEERKQVDKNDK</sequence>
<dbReference type="InterPro" id="IPR036397">
    <property type="entry name" value="RNaseH_sf"/>
</dbReference>
<evidence type="ECO:0000256" key="5">
    <source>
        <dbReference type="HAMAP-Rule" id="MF_02206"/>
    </source>
</evidence>
<dbReference type="GO" id="GO:0016787">
    <property type="term" value="F:hydrolase activity"/>
    <property type="evidence" value="ECO:0007669"/>
    <property type="project" value="UniProtKB-KW"/>
</dbReference>
<evidence type="ECO:0000259" key="7">
    <source>
        <dbReference type="PROSITE" id="PS51193"/>
    </source>
</evidence>
<accession>A0ABT8GR13</accession>
<dbReference type="PROSITE" id="PS51193">
    <property type="entry name" value="HELICASE_ATP_BIND_2"/>
    <property type="match status" value="1"/>
</dbReference>
<dbReference type="SMART" id="SM00491">
    <property type="entry name" value="HELICc2"/>
    <property type="match status" value="1"/>
</dbReference>
<dbReference type="InterPro" id="IPR006935">
    <property type="entry name" value="Helicase/UvrB_N"/>
</dbReference>
<keyword evidence="8" id="KW-0347">Helicase</keyword>
<evidence type="ECO:0000313" key="8">
    <source>
        <dbReference type="EMBL" id="MDN4493840.1"/>
    </source>
</evidence>
<dbReference type="InterPro" id="IPR013520">
    <property type="entry name" value="Ribonucl_H"/>
</dbReference>
<proteinExistence type="inferred from homology"/>
<dbReference type="InterPro" id="IPR006310">
    <property type="entry name" value="DinG"/>
</dbReference>
<evidence type="ECO:0000256" key="6">
    <source>
        <dbReference type="RuleBase" id="RU364106"/>
    </source>
</evidence>
<dbReference type="HAMAP" id="MF_02206">
    <property type="entry name" value="DinG_exonucl"/>
    <property type="match status" value="1"/>
</dbReference>
<keyword evidence="3 5" id="KW-0378">Hydrolase</keyword>
<feature type="short sequence motif" description="DEAH box" evidence="5">
    <location>
        <begin position="458"/>
        <end position="461"/>
    </location>
</feature>
<dbReference type="InterPro" id="IPR012337">
    <property type="entry name" value="RNaseH-like_sf"/>
</dbReference>
<dbReference type="RefSeq" id="WP_301138173.1">
    <property type="nucleotide sequence ID" value="NZ_JAUHTQ010000006.1"/>
</dbReference>
<evidence type="ECO:0000313" key="9">
    <source>
        <dbReference type="Proteomes" id="UP001172743"/>
    </source>
</evidence>